<dbReference type="STRING" id="64971.SAMN05421831_102107"/>
<keyword evidence="17" id="KW-0966">Cell projection</keyword>
<evidence type="ECO:0000256" key="14">
    <source>
        <dbReference type="SAM" id="Phobius"/>
    </source>
</evidence>
<keyword evidence="10 12" id="KW-0975">Bacterial flagellum</keyword>
<evidence type="ECO:0000256" key="1">
    <source>
        <dbReference type="ARBA" id="ARBA00003820"/>
    </source>
</evidence>
<protein>
    <recommendedName>
        <fullName evidence="5 12">Flagellar M-ring protein</fullName>
    </recommendedName>
</protein>
<dbReference type="InterPro" id="IPR045851">
    <property type="entry name" value="AMP-bd_C_sf"/>
</dbReference>
<feature type="region of interest" description="Disordered" evidence="13">
    <location>
        <begin position="1"/>
        <end position="36"/>
    </location>
</feature>
<evidence type="ECO:0000256" key="5">
    <source>
        <dbReference type="ARBA" id="ARBA00017949"/>
    </source>
</evidence>
<dbReference type="AlphaFoldDB" id="A0A1H6QQG0"/>
<evidence type="ECO:0000313" key="17">
    <source>
        <dbReference type="EMBL" id="SEI45819.1"/>
    </source>
</evidence>
<sequence>MENPPVKAENEAQNSAAQDKTTETNNAGASGSNKKEPPAFKVLDGFNRLDILRQAGLLFGFAASIAIGFAVVMWSQEENYRPLLSSLNNDLNSASIMEILETNQIEYKVDPNSGALLVPADQIYNARMKVAAADLGKTDMLGYELLDQEQALGTSQFMETARYRRSLEGELARTISSLKSVRHARVHLAIPKQSVFLRDQRKPSASVFLTLSGSQGLDKAQANSIVNLVASSVPEMNPTEVTLVDQNGNLLSGLLDKKDSLDQEMQRQLEYVRKVEQTLTERVRNLLEPIVGAGRFQAAVSVDIDFTQVEQSEEQFNPDLPAVRSEQLLTERRNGDFGPQGIPGALSNQPPRTGEAPEIAGNGAGGGEGDPLNTKSQTTRNYELDRTLSYTRNQVGRTQRLSVAVVVDDMIVRLPVTEEGGEAGADRRPWDENELQRLTQLVQDAVGYRASRGDSVSVINTPFVDSQDNLLPDIPIWEQPWFWDLAKQVLAGLFILILIFGVLRPILRNLASAADNKDLEEAELEAIPAIDSDLSDDQVTLSASDDPLLAPPSDSYERQLNAIRSLIAEDPGRVAQVVRQWLNSDE</sequence>
<evidence type="ECO:0000259" key="15">
    <source>
        <dbReference type="Pfam" id="PF01514"/>
    </source>
</evidence>
<keyword evidence="17" id="KW-0282">Flagellum</keyword>
<evidence type="ECO:0000256" key="13">
    <source>
        <dbReference type="SAM" id="MobiDB-lite"/>
    </source>
</evidence>
<proteinExistence type="inferred from homology"/>
<keyword evidence="18" id="KW-1185">Reference proteome</keyword>
<dbReference type="Pfam" id="PF08345">
    <property type="entry name" value="YscJ_FliF_C"/>
    <property type="match status" value="1"/>
</dbReference>
<dbReference type="InterPro" id="IPR043427">
    <property type="entry name" value="YscJ/FliF"/>
</dbReference>
<comment type="function">
    <text evidence="1 12">The M ring may be actively involved in energy transduction.</text>
</comment>
<dbReference type="Pfam" id="PF01514">
    <property type="entry name" value="YscJ_FliF"/>
    <property type="match status" value="1"/>
</dbReference>
<keyword evidence="9 14" id="KW-0472">Membrane</keyword>
<feature type="compositionally biased region" description="Polar residues" evidence="13">
    <location>
        <begin position="11"/>
        <end position="32"/>
    </location>
</feature>
<accession>A0A1H6QQG0</accession>
<evidence type="ECO:0000256" key="11">
    <source>
        <dbReference type="ARBA" id="ARBA00025936"/>
    </source>
</evidence>
<evidence type="ECO:0000313" key="18">
    <source>
        <dbReference type="Proteomes" id="UP000242999"/>
    </source>
</evidence>
<evidence type="ECO:0000256" key="10">
    <source>
        <dbReference type="ARBA" id="ARBA00023143"/>
    </source>
</evidence>
<evidence type="ECO:0000256" key="7">
    <source>
        <dbReference type="ARBA" id="ARBA00022692"/>
    </source>
</evidence>
<evidence type="ECO:0000256" key="9">
    <source>
        <dbReference type="ARBA" id="ARBA00023136"/>
    </source>
</evidence>
<dbReference type="PIRSF" id="PIRSF004862">
    <property type="entry name" value="FliF"/>
    <property type="match status" value="1"/>
</dbReference>
<dbReference type="NCBIfam" id="TIGR00206">
    <property type="entry name" value="fliF"/>
    <property type="match status" value="1"/>
</dbReference>
<dbReference type="PANTHER" id="PTHR30046:SF0">
    <property type="entry name" value="FLAGELLAR M-RING PROTEIN"/>
    <property type="match status" value="1"/>
</dbReference>
<keyword evidence="6" id="KW-1003">Cell membrane</keyword>
<comment type="subcellular location">
    <subcellularLocation>
        <location evidence="2 12">Bacterial flagellum basal body</location>
    </subcellularLocation>
    <subcellularLocation>
        <location evidence="3">Cell membrane</location>
        <topology evidence="3">Multi-pass membrane protein</topology>
    </subcellularLocation>
</comment>
<dbReference type="GO" id="GO:0009431">
    <property type="term" value="C:bacterial-type flagellum basal body, MS ring"/>
    <property type="evidence" value="ECO:0007669"/>
    <property type="project" value="InterPro"/>
</dbReference>
<dbReference type="EMBL" id="FNYH01000002">
    <property type="protein sequence ID" value="SEI45819.1"/>
    <property type="molecule type" value="Genomic_DNA"/>
</dbReference>
<reference evidence="18" key="1">
    <citation type="submission" date="2016-10" db="EMBL/GenBank/DDBJ databases">
        <authorList>
            <person name="Varghese N."/>
            <person name="Submissions S."/>
        </authorList>
    </citation>
    <scope>NUCLEOTIDE SEQUENCE [LARGE SCALE GENOMIC DNA]</scope>
    <source>
        <strain evidence="18">DSM 7165</strain>
    </source>
</reference>
<dbReference type="InterPro" id="IPR000067">
    <property type="entry name" value="FlgMring_FliF"/>
</dbReference>
<dbReference type="RefSeq" id="WP_093308456.1">
    <property type="nucleotide sequence ID" value="NZ_FNYH01000002.1"/>
</dbReference>
<feature type="region of interest" description="Disordered" evidence="13">
    <location>
        <begin position="333"/>
        <end position="385"/>
    </location>
</feature>
<evidence type="ECO:0000256" key="2">
    <source>
        <dbReference type="ARBA" id="ARBA00004117"/>
    </source>
</evidence>
<dbReference type="GO" id="GO:0003774">
    <property type="term" value="F:cytoskeletal motor activity"/>
    <property type="evidence" value="ECO:0007669"/>
    <property type="project" value="InterPro"/>
</dbReference>
<dbReference type="OrthoDB" id="8554211at2"/>
<dbReference type="GO" id="GO:0071973">
    <property type="term" value="P:bacterial-type flagellum-dependent cell motility"/>
    <property type="evidence" value="ECO:0007669"/>
    <property type="project" value="InterPro"/>
</dbReference>
<organism evidence="17 18">
    <name type="scientific">Allopseudospirillum japonicum</name>
    <dbReference type="NCBI Taxonomy" id="64971"/>
    <lineage>
        <taxon>Bacteria</taxon>
        <taxon>Pseudomonadati</taxon>
        <taxon>Pseudomonadota</taxon>
        <taxon>Gammaproteobacteria</taxon>
        <taxon>Oceanospirillales</taxon>
        <taxon>Oceanospirillaceae</taxon>
        <taxon>Allopseudospirillum</taxon>
    </lineage>
</organism>
<comment type="subunit">
    <text evidence="11">The basal body constitutes a major portion of the flagellar organelle and consists of four rings (L,P,S, and M) mounted on a central rod. The M ring is integral to the inner membrane of the cell and may be connected to the flagellar rod via the S ring. The S (supramembrane ring) lies just distal to the M ring. The L and P rings lie in the outer membrane and the periplasmic space, respectively.</text>
</comment>
<dbReference type="GO" id="GO:0005886">
    <property type="term" value="C:plasma membrane"/>
    <property type="evidence" value="ECO:0007669"/>
    <property type="project" value="UniProtKB-SubCell"/>
</dbReference>
<evidence type="ECO:0000256" key="3">
    <source>
        <dbReference type="ARBA" id="ARBA00004651"/>
    </source>
</evidence>
<feature type="transmembrane region" description="Helical" evidence="14">
    <location>
        <begin position="489"/>
        <end position="507"/>
    </location>
</feature>
<name>A0A1H6QQG0_9GAMM</name>
<dbReference type="InterPro" id="IPR006182">
    <property type="entry name" value="FliF_N_dom"/>
</dbReference>
<keyword evidence="8 14" id="KW-1133">Transmembrane helix</keyword>
<dbReference type="PANTHER" id="PTHR30046">
    <property type="entry name" value="FLAGELLAR M-RING PROTEIN"/>
    <property type="match status" value="1"/>
</dbReference>
<evidence type="ECO:0000256" key="8">
    <source>
        <dbReference type="ARBA" id="ARBA00022989"/>
    </source>
</evidence>
<keyword evidence="17" id="KW-0969">Cilium</keyword>
<dbReference type="InterPro" id="IPR013556">
    <property type="entry name" value="Flag_M-ring_C"/>
</dbReference>
<evidence type="ECO:0000256" key="4">
    <source>
        <dbReference type="ARBA" id="ARBA00007971"/>
    </source>
</evidence>
<gene>
    <name evidence="17" type="ORF">SAMN05421831_102107</name>
</gene>
<feature type="domain" description="Flagellar M-ring N-terminal" evidence="15">
    <location>
        <begin position="76"/>
        <end position="252"/>
    </location>
</feature>
<dbReference type="PRINTS" id="PR01009">
    <property type="entry name" value="FLGMRINGFLIF"/>
</dbReference>
<keyword evidence="7 14" id="KW-0812">Transmembrane</keyword>
<dbReference type="Gene3D" id="3.30.300.30">
    <property type="match status" value="1"/>
</dbReference>
<feature type="domain" description="Flagellar M-ring C-terminal" evidence="16">
    <location>
        <begin position="287"/>
        <end position="463"/>
    </location>
</feature>
<evidence type="ECO:0000259" key="16">
    <source>
        <dbReference type="Pfam" id="PF08345"/>
    </source>
</evidence>
<feature type="transmembrane region" description="Helical" evidence="14">
    <location>
        <begin position="55"/>
        <end position="74"/>
    </location>
</feature>
<evidence type="ECO:0000256" key="6">
    <source>
        <dbReference type="ARBA" id="ARBA00022475"/>
    </source>
</evidence>
<dbReference type="Proteomes" id="UP000242999">
    <property type="component" value="Unassembled WGS sequence"/>
</dbReference>
<comment type="similarity">
    <text evidence="4 12">Belongs to the FliF family.</text>
</comment>
<evidence type="ECO:0000256" key="12">
    <source>
        <dbReference type="PIRNR" id="PIRNR004862"/>
    </source>
</evidence>